<evidence type="ECO:0000313" key="2">
    <source>
        <dbReference type="Proteomes" id="UP001154329"/>
    </source>
</evidence>
<name>A0A9P0JB04_APHGO</name>
<reference evidence="1" key="2">
    <citation type="submission" date="2022-10" db="EMBL/GenBank/DDBJ databases">
        <authorList>
            <consortium name="ENA_rothamsted_submissions"/>
            <consortium name="culmorum"/>
            <person name="King R."/>
        </authorList>
    </citation>
    <scope>NUCLEOTIDE SEQUENCE</scope>
</reference>
<keyword evidence="2" id="KW-1185">Reference proteome</keyword>
<proteinExistence type="predicted"/>
<organism evidence="1 2">
    <name type="scientific">Aphis gossypii</name>
    <name type="common">Cotton aphid</name>
    <dbReference type="NCBI Taxonomy" id="80765"/>
    <lineage>
        <taxon>Eukaryota</taxon>
        <taxon>Metazoa</taxon>
        <taxon>Ecdysozoa</taxon>
        <taxon>Arthropoda</taxon>
        <taxon>Hexapoda</taxon>
        <taxon>Insecta</taxon>
        <taxon>Pterygota</taxon>
        <taxon>Neoptera</taxon>
        <taxon>Paraneoptera</taxon>
        <taxon>Hemiptera</taxon>
        <taxon>Sternorrhyncha</taxon>
        <taxon>Aphidomorpha</taxon>
        <taxon>Aphidoidea</taxon>
        <taxon>Aphididae</taxon>
        <taxon>Aphidini</taxon>
        <taxon>Aphis</taxon>
        <taxon>Aphis</taxon>
    </lineage>
</organism>
<protein>
    <submittedName>
        <fullName evidence="1">Uncharacterized protein</fullName>
    </submittedName>
</protein>
<sequence length="20" mass="2219">MKGIITLLLPVDDARTVSIY</sequence>
<evidence type="ECO:0000313" key="1">
    <source>
        <dbReference type="EMBL" id="CAH1731480.1"/>
    </source>
</evidence>
<accession>A0A9P0JB04</accession>
<gene>
    <name evidence="1" type="ORF">APHIGO_LOCUS8178</name>
</gene>
<dbReference type="Proteomes" id="UP001154329">
    <property type="component" value="Chromosome 3"/>
</dbReference>
<reference evidence="1" key="1">
    <citation type="submission" date="2022-02" db="EMBL/GenBank/DDBJ databases">
        <authorList>
            <person name="King R."/>
        </authorList>
    </citation>
    <scope>NUCLEOTIDE SEQUENCE</scope>
</reference>
<dbReference type="AlphaFoldDB" id="A0A9P0JB04"/>
<dbReference type="EMBL" id="OU899036">
    <property type="protein sequence ID" value="CAH1731480.1"/>
    <property type="molecule type" value="Genomic_DNA"/>
</dbReference>